<dbReference type="Proteomes" id="UP001347796">
    <property type="component" value="Unassembled WGS sequence"/>
</dbReference>
<evidence type="ECO:0000259" key="1">
    <source>
        <dbReference type="Pfam" id="PF12248"/>
    </source>
</evidence>
<dbReference type="EMBL" id="JAZGQO010000001">
    <property type="protein sequence ID" value="KAK6194857.1"/>
    <property type="molecule type" value="Genomic_DNA"/>
</dbReference>
<evidence type="ECO:0000313" key="2">
    <source>
        <dbReference type="EMBL" id="KAK6194857.1"/>
    </source>
</evidence>
<dbReference type="AlphaFoldDB" id="A0AAN8KGI4"/>
<keyword evidence="3" id="KW-1185">Reference proteome</keyword>
<sequence length="158" mass="18477">MLYLIAWSRGDIILVEKAKVFEFYRDVEHLNEKVFWVRGYADAIVGLFEDNDQSFEVYRVVIGRDLNTWTKLDADHHMVTNTTNEVLLLDSNTDKFKPFWIQWTTNSIIFGAGVEVGAGINLQWQLSRNATIRYISVRSRKYYPVEYILDLSCSKIPM</sequence>
<feature type="domain" description="Farnesoic acid O-methyl transferase" evidence="1">
    <location>
        <begin position="32"/>
        <end position="150"/>
    </location>
</feature>
<accession>A0AAN8KGI4</accession>
<dbReference type="InterPro" id="IPR022041">
    <property type="entry name" value="Methyltransf_FA"/>
</dbReference>
<comment type="caution">
    <text evidence="2">The sequence shown here is derived from an EMBL/GenBank/DDBJ whole genome shotgun (WGS) entry which is preliminary data.</text>
</comment>
<dbReference type="Pfam" id="PF12248">
    <property type="entry name" value="Methyltransf_FA"/>
    <property type="match status" value="1"/>
</dbReference>
<name>A0AAN8KGI4_PATCE</name>
<gene>
    <name evidence="2" type="ORF">SNE40_000396</name>
</gene>
<organism evidence="2 3">
    <name type="scientific">Patella caerulea</name>
    <name type="common">Rayed Mediterranean limpet</name>
    <dbReference type="NCBI Taxonomy" id="87958"/>
    <lineage>
        <taxon>Eukaryota</taxon>
        <taxon>Metazoa</taxon>
        <taxon>Spiralia</taxon>
        <taxon>Lophotrochozoa</taxon>
        <taxon>Mollusca</taxon>
        <taxon>Gastropoda</taxon>
        <taxon>Patellogastropoda</taxon>
        <taxon>Patelloidea</taxon>
        <taxon>Patellidae</taxon>
        <taxon>Patella</taxon>
    </lineage>
</organism>
<evidence type="ECO:0000313" key="3">
    <source>
        <dbReference type="Proteomes" id="UP001347796"/>
    </source>
</evidence>
<protein>
    <recommendedName>
        <fullName evidence="1">Farnesoic acid O-methyl transferase domain-containing protein</fullName>
    </recommendedName>
</protein>
<proteinExistence type="predicted"/>
<reference evidence="2 3" key="1">
    <citation type="submission" date="2024-01" db="EMBL/GenBank/DDBJ databases">
        <title>The genome of the rayed Mediterranean limpet Patella caerulea (Linnaeus, 1758).</title>
        <authorList>
            <person name="Anh-Thu Weber A."/>
            <person name="Halstead-Nussloch G."/>
        </authorList>
    </citation>
    <scope>NUCLEOTIDE SEQUENCE [LARGE SCALE GENOMIC DNA]</scope>
    <source>
        <strain evidence="2">AATW-2023a</strain>
        <tissue evidence="2">Whole specimen</tissue>
    </source>
</reference>